<evidence type="ECO:0000313" key="2">
    <source>
        <dbReference type="Proteomes" id="UP000051442"/>
    </source>
</evidence>
<dbReference type="GO" id="GO:0016491">
    <property type="term" value="F:oxidoreductase activity"/>
    <property type="evidence" value="ECO:0007669"/>
    <property type="project" value="TreeGrafter"/>
</dbReference>
<dbReference type="Gene3D" id="3.40.50.720">
    <property type="entry name" value="NAD(P)-binding Rossmann-like Domain"/>
    <property type="match status" value="1"/>
</dbReference>
<organism evidence="1 2">
    <name type="scientific">Secundilactobacillus similis DSM 23365 = JCM 2765</name>
    <dbReference type="NCBI Taxonomy" id="1423804"/>
    <lineage>
        <taxon>Bacteria</taxon>
        <taxon>Bacillati</taxon>
        <taxon>Bacillota</taxon>
        <taxon>Bacilli</taxon>
        <taxon>Lactobacillales</taxon>
        <taxon>Lactobacillaceae</taxon>
        <taxon>Secundilactobacillus</taxon>
    </lineage>
</organism>
<dbReference type="PANTHER" id="PTHR43677">
    <property type="entry name" value="SHORT-CHAIN DEHYDROGENASE/REDUCTASE"/>
    <property type="match status" value="1"/>
</dbReference>
<name>A0A0R2FBD9_9LACO</name>
<dbReference type="PANTHER" id="PTHR43677:SF11">
    <property type="entry name" value="ZINC-CONTAINING ALCOHOL DEHYDROGENASE"/>
    <property type="match status" value="1"/>
</dbReference>
<evidence type="ECO:0000313" key="1">
    <source>
        <dbReference type="EMBL" id="KRN25438.1"/>
    </source>
</evidence>
<dbReference type="Proteomes" id="UP000051442">
    <property type="component" value="Unassembled WGS sequence"/>
</dbReference>
<dbReference type="OrthoDB" id="9787435at2"/>
<dbReference type="PATRIC" id="fig|1423804.4.peg.350"/>
<keyword evidence="2" id="KW-1185">Reference proteome</keyword>
<dbReference type="SUPFAM" id="SSF51735">
    <property type="entry name" value="NAD(P)-binding Rossmann-fold domains"/>
    <property type="match status" value="1"/>
</dbReference>
<comment type="caution">
    <text evidence="1">The sequence shown here is derived from an EMBL/GenBank/DDBJ whole genome shotgun (WGS) entry which is preliminary data.</text>
</comment>
<dbReference type="RefSeq" id="WP_054735267.1">
    <property type="nucleotide sequence ID" value="NZ_AYZM01000068.1"/>
</dbReference>
<dbReference type="InterPro" id="IPR051397">
    <property type="entry name" value="Zn-ADH-like_protein"/>
</dbReference>
<gene>
    <name evidence="1" type="ORF">FD14_GL000324</name>
</gene>
<protein>
    <submittedName>
        <fullName evidence="1">Alcohol dehydrogenase zinc-binding domain-containing protein</fullName>
    </submittedName>
</protein>
<dbReference type="STRING" id="1423804.FD14_GL000324"/>
<dbReference type="AlphaFoldDB" id="A0A0R2FBD9"/>
<dbReference type="InterPro" id="IPR011032">
    <property type="entry name" value="GroES-like_sf"/>
</dbReference>
<reference evidence="1 2" key="1">
    <citation type="journal article" date="2015" name="Genome Announc.">
        <title>Expanding the biotechnology potential of lactobacilli through comparative genomics of 213 strains and associated genera.</title>
        <authorList>
            <person name="Sun Z."/>
            <person name="Harris H.M."/>
            <person name="McCann A."/>
            <person name="Guo C."/>
            <person name="Argimon S."/>
            <person name="Zhang W."/>
            <person name="Yang X."/>
            <person name="Jeffery I.B."/>
            <person name="Cooney J.C."/>
            <person name="Kagawa T.F."/>
            <person name="Liu W."/>
            <person name="Song Y."/>
            <person name="Salvetti E."/>
            <person name="Wrobel A."/>
            <person name="Rasinkangas P."/>
            <person name="Parkhill J."/>
            <person name="Rea M.C."/>
            <person name="O'Sullivan O."/>
            <person name="Ritari J."/>
            <person name="Douillard F.P."/>
            <person name="Paul Ross R."/>
            <person name="Yang R."/>
            <person name="Briner A.E."/>
            <person name="Felis G.E."/>
            <person name="de Vos W.M."/>
            <person name="Barrangou R."/>
            <person name="Klaenhammer T.R."/>
            <person name="Caufield P.W."/>
            <person name="Cui Y."/>
            <person name="Zhang H."/>
            <person name="O'Toole P.W."/>
        </authorList>
    </citation>
    <scope>NUCLEOTIDE SEQUENCE [LARGE SCALE GENOMIC DNA]</scope>
    <source>
        <strain evidence="1 2">DSM 23365</strain>
    </source>
</reference>
<dbReference type="EMBL" id="AYZM01000068">
    <property type="protein sequence ID" value="KRN25438.1"/>
    <property type="molecule type" value="Genomic_DNA"/>
</dbReference>
<dbReference type="Gene3D" id="3.90.180.10">
    <property type="entry name" value="Medium-chain alcohol dehydrogenases, catalytic domain"/>
    <property type="match status" value="1"/>
</dbReference>
<sequence>MKAAVVTNFNQAPTYQEFDAPIAKEGQVLIDVLAASVNQRVLSQANGSHYTSNHQLPLIPGIDGVGRTQAGQLVYFGATGPVYGALADQTVVDQRVILPLADTVDPAVVAATANPALSSYMAIKVRLGEAKIKNKKVMVLGATGNAGRLAVTISQYFGAKTVIGVGRNAAELQASAADQTINLTDADLKSQLAAVSDVDVVLDYLWGDVTRQVMMGILTQRHNHAQPLDWVEIGSLAGSEMAFPSAALRSTALTVLGSGQGSLALPEMLGQFPGLLKLIEADTLAVPVTTAPLKTVHENWPTATTNRLVFRP</sequence>
<dbReference type="SUPFAM" id="SSF50129">
    <property type="entry name" value="GroES-like"/>
    <property type="match status" value="1"/>
</dbReference>
<proteinExistence type="predicted"/>
<dbReference type="InterPro" id="IPR036291">
    <property type="entry name" value="NAD(P)-bd_dom_sf"/>
</dbReference>
<accession>A0A0R2FBD9</accession>